<dbReference type="CDD" id="cd03250">
    <property type="entry name" value="ABCC_MRP_domain1"/>
    <property type="match status" value="1"/>
</dbReference>
<protein>
    <submittedName>
        <fullName evidence="14">ATP-binding cassette sub-family C member 4</fullName>
    </submittedName>
</protein>
<evidence type="ECO:0000256" key="4">
    <source>
        <dbReference type="ARBA" id="ARBA00022692"/>
    </source>
</evidence>
<dbReference type="GO" id="GO:0016020">
    <property type="term" value="C:membrane"/>
    <property type="evidence" value="ECO:0007669"/>
    <property type="project" value="UniProtKB-SubCell"/>
</dbReference>
<dbReference type="InterPro" id="IPR017871">
    <property type="entry name" value="ABC_transporter-like_CS"/>
</dbReference>
<reference evidence="14" key="1">
    <citation type="submission" date="2014-05" db="EMBL/GenBank/DDBJ databases">
        <authorList>
            <person name="Chronopoulou M."/>
        </authorList>
    </citation>
    <scope>NUCLEOTIDE SEQUENCE</scope>
    <source>
        <tissue evidence="14">Whole organism</tissue>
    </source>
</reference>
<dbReference type="GO" id="GO:0005524">
    <property type="term" value="F:ATP binding"/>
    <property type="evidence" value="ECO:0007669"/>
    <property type="project" value="UniProtKB-KW"/>
</dbReference>
<dbReference type="InterPro" id="IPR027417">
    <property type="entry name" value="P-loop_NTPase"/>
</dbReference>
<feature type="compositionally biased region" description="Basic residues" evidence="10">
    <location>
        <begin position="558"/>
        <end position="569"/>
    </location>
</feature>
<evidence type="ECO:0000256" key="1">
    <source>
        <dbReference type="ARBA" id="ARBA00004141"/>
    </source>
</evidence>
<dbReference type="InterPro" id="IPR003593">
    <property type="entry name" value="AAA+_ATPase"/>
</dbReference>
<name>A0A0K2T5X0_LEPSM</name>
<evidence type="ECO:0000256" key="2">
    <source>
        <dbReference type="ARBA" id="ARBA00009726"/>
    </source>
</evidence>
<dbReference type="AlphaFoldDB" id="A0A0K2T5X0"/>
<feature type="domain" description="ABC transporter" evidence="12">
    <location>
        <begin position="1005"/>
        <end position="1238"/>
    </location>
</feature>
<evidence type="ECO:0000259" key="13">
    <source>
        <dbReference type="PROSITE" id="PS50929"/>
    </source>
</evidence>
<dbReference type="FunFam" id="1.20.1560.10:FF:000014">
    <property type="entry name" value="Multidrug resistance-associated protein member 4"/>
    <property type="match status" value="1"/>
</dbReference>
<feature type="domain" description="ABC transmembrane type-1" evidence="13">
    <location>
        <begin position="22"/>
        <end position="291"/>
    </location>
</feature>
<comment type="similarity">
    <text evidence="2">Belongs to the ABC transporter superfamily. ABCC family. Conjugate transporter (TC 3.A.1.208) subfamily.</text>
</comment>
<keyword evidence="5" id="KW-0677">Repeat</keyword>
<evidence type="ECO:0000259" key="12">
    <source>
        <dbReference type="PROSITE" id="PS50893"/>
    </source>
</evidence>
<evidence type="ECO:0000256" key="6">
    <source>
        <dbReference type="ARBA" id="ARBA00022741"/>
    </source>
</evidence>
<evidence type="ECO:0000256" key="11">
    <source>
        <dbReference type="SAM" id="Phobius"/>
    </source>
</evidence>
<dbReference type="SUPFAM" id="SSF52540">
    <property type="entry name" value="P-loop containing nucleoside triphosphate hydrolases"/>
    <property type="match status" value="2"/>
</dbReference>
<proteinExistence type="inferred from homology"/>
<keyword evidence="9 11" id="KW-0472">Membrane</keyword>
<keyword evidence="7 14" id="KW-0067">ATP-binding</keyword>
<dbReference type="Pfam" id="PF00005">
    <property type="entry name" value="ABC_tran"/>
    <property type="match status" value="2"/>
</dbReference>
<dbReference type="OrthoDB" id="6500128at2759"/>
<feature type="transmembrane region" description="Helical" evidence="11">
    <location>
        <begin position="811"/>
        <end position="830"/>
    </location>
</feature>
<dbReference type="PROSITE" id="PS50893">
    <property type="entry name" value="ABC_TRANSPORTER_2"/>
    <property type="match status" value="2"/>
</dbReference>
<dbReference type="PROSITE" id="PS00211">
    <property type="entry name" value="ABC_TRANSPORTER_1"/>
    <property type="match status" value="2"/>
</dbReference>
<dbReference type="FunFam" id="3.40.50.300:FF:000973">
    <property type="entry name" value="Multidrug resistance-associated protein 4"/>
    <property type="match status" value="1"/>
</dbReference>
<feature type="transmembrane region" description="Helical" evidence="11">
    <location>
        <begin position="783"/>
        <end position="805"/>
    </location>
</feature>
<feature type="transmembrane region" description="Helical" evidence="11">
    <location>
        <begin position="48"/>
        <end position="65"/>
    </location>
</feature>
<organism evidence="14">
    <name type="scientific">Lepeophtheirus salmonis</name>
    <name type="common">Salmon louse</name>
    <name type="synonym">Caligus salmonis</name>
    <dbReference type="NCBI Taxonomy" id="72036"/>
    <lineage>
        <taxon>Eukaryota</taxon>
        <taxon>Metazoa</taxon>
        <taxon>Ecdysozoa</taxon>
        <taxon>Arthropoda</taxon>
        <taxon>Crustacea</taxon>
        <taxon>Multicrustacea</taxon>
        <taxon>Hexanauplia</taxon>
        <taxon>Copepoda</taxon>
        <taxon>Siphonostomatoida</taxon>
        <taxon>Caligidae</taxon>
        <taxon>Lepeophtheirus</taxon>
    </lineage>
</organism>
<dbReference type="GO" id="GO:0016887">
    <property type="term" value="F:ATP hydrolysis activity"/>
    <property type="evidence" value="ECO:0007669"/>
    <property type="project" value="InterPro"/>
</dbReference>
<gene>
    <name evidence="14" type="primary">MRP4</name>
</gene>
<feature type="transmembrane region" description="Helical" evidence="11">
    <location>
        <begin position="128"/>
        <end position="146"/>
    </location>
</feature>
<comment type="subcellular location">
    <subcellularLocation>
        <location evidence="1">Membrane</location>
        <topology evidence="1">Multi-pass membrane protein</topology>
    </subcellularLocation>
</comment>
<dbReference type="SMART" id="SM00382">
    <property type="entry name" value="AAA"/>
    <property type="match status" value="2"/>
</dbReference>
<evidence type="ECO:0000256" key="9">
    <source>
        <dbReference type="ARBA" id="ARBA00023136"/>
    </source>
</evidence>
<accession>A0A0K2T5X0</accession>
<evidence type="ECO:0000256" key="7">
    <source>
        <dbReference type="ARBA" id="ARBA00022840"/>
    </source>
</evidence>
<dbReference type="InterPro" id="IPR050173">
    <property type="entry name" value="ABC_transporter_C-like"/>
</dbReference>
<feature type="transmembrane region" description="Helical" evidence="11">
    <location>
        <begin position="152"/>
        <end position="172"/>
    </location>
</feature>
<dbReference type="InterPro" id="IPR011527">
    <property type="entry name" value="ABC1_TM_dom"/>
</dbReference>
<feature type="transmembrane region" description="Helical" evidence="11">
    <location>
        <begin position="707"/>
        <end position="727"/>
    </location>
</feature>
<dbReference type="InterPro" id="IPR003439">
    <property type="entry name" value="ABC_transporter-like_ATP-bd"/>
</dbReference>
<dbReference type="Gene3D" id="3.40.50.300">
    <property type="entry name" value="P-loop containing nucleotide triphosphate hydrolases"/>
    <property type="match status" value="2"/>
</dbReference>
<dbReference type="PANTHER" id="PTHR24223:SF456">
    <property type="entry name" value="MULTIDRUG RESISTANCE-ASSOCIATED PROTEIN LETHAL(2)03659"/>
    <property type="match status" value="1"/>
</dbReference>
<keyword evidence="8 11" id="KW-1133">Transmembrane helix</keyword>
<dbReference type="EMBL" id="HACA01004062">
    <property type="protein sequence ID" value="CDW21423.1"/>
    <property type="molecule type" value="Transcribed_RNA"/>
</dbReference>
<dbReference type="CDD" id="cd03244">
    <property type="entry name" value="ABCC_MRP_domain2"/>
    <property type="match status" value="1"/>
</dbReference>
<dbReference type="PANTHER" id="PTHR24223">
    <property type="entry name" value="ATP-BINDING CASSETTE SUB-FAMILY C"/>
    <property type="match status" value="1"/>
</dbReference>
<dbReference type="Gene3D" id="1.20.1560.10">
    <property type="entry name" value="ABC transporter type 1, transmembrane domain"/>
    <property type="match status" value="2"/>
</dbReference>
<dbReference type="Pfam" id="PF00664">
    <property type="entry name" value="ABC_membrane"/>
    <property type="match status" value="2"/>
</dbReference>
<evidence type="ECO:0000256" key="8">
    <source>
        <dbReference type="ARBA" id="ARBA00022989"/>
    </source>
</evidence>
<feature type="region of interest" description="Disordered" evidence="10">
    <location>
        <begin position="553"/>
        <end position="572"/>
    </location>
</feature>
<sequence length="1270" mass="143611">MLRTFGPQSLLSLIIVLFEECVFRILQPYAVFNIISCFTNPKSSDTELYIWGYVLILSGICFVLFDQRYWYRSLKTGMQIRIAASALIYRKALTLSKRSLGLSSVGQMVNLLSNDVNRFDNSTVFLQYLWVAPLQFTIVLFVTIYHVGSVTILGGFILIFFIFIQTRMINIFSKLRSKTAEKTDSRIQIMSEILNGIKVIKIYAWESSFVQLVNSVRKNEMDVIRRSASYKSFNYAFFSTSSRLVLLPIFFMILIFGGVVNSQNIFLVFGLFETLKLPVTHFFPSAIATSSEAYISLRRIQEFLLLEEWSSRRICHDNQSLKYEPLAIKLNNLGGKWSLASPELTLKDISLNVEVGELIAIIGPVGSGKSTFLQALLGEFPFEYGSMDIVGKLSYASQEAWIFDGTVRQNILMGKPFIEKRYQEVLNACALEHDIQEWSNGDLTFVGGKGISLSGGQKARINLARCVYEKADIYILDDPLSAVDPHVGRHLLEKCIQHFLMNKTVIIATHQIQYIKTADQIVLLNSDGSVETQGRYEELSSSNQGFGSFVKKMDTGNHHKPPSPTKNRKSTISLSSSSISSLNHPMYFSEIIHSDIDEQIDDDIKAKEEFDKNRSLRSESKAEGNVSFKFYLKYFAAANGILGFILIYSLSLITHSLFVFGDWWLRLWTNAADIREQNGTLNDGSFYFTSYQNSSITFIVPELKVDLFNLIYCSIYSGIILVLVLSAQISMRQLFNSCLKSSQNLHDKMFLRVAFTYSSFFDVNPIGRILNRFSKDIGSIDELLPPVVVDTNWAFLSAIGIFFLISSTNPLVLIGVAILLIILITVRRYYLKASRSIKRLEGVTRSPVFSQLASSLDGLTTIRSMKIENMLINEFDDLQDIHTSSYYSFLVVNRFLRSLETFSYLYLRPRLYLYSFSIIEVCFVSHCRYEVITFSLDASGGDVGLSLTLSLALSGMIQWGLRQSAEVENFMTSVERVVEYGELPKEKGLESDIKLDPSWPDKGVVEFSNVSMRYSQHQPNVLKGLNFKTNSFEKIGIIGRTGAGKSSIISALFRLAEPEGEIFIDGLDICKVGLLDIRKKISIIPQDPILFNGSIRKNLDPFNEFTDVQIWNALEQAKLYDIVVDLGHGLDSVVLEFGSNFSVGQRQLFCLARAILRRNKVLIMDEATANVDPFTDSLIQEAIRKEFKDCTVFTIAHRLYTVMDSDRMLVLQNGEIEEFGTPKDLLKDPNNLLSRMVAQSEPNTAHTLRHLASGIIDSIEESQLEENISV</sequence>
<dbReference type="FunFam" id="1.20.1560.10:FF:000026">
    <property type="entry name" value="Multidrug resistance-associated protein lethal(2)03659"/>
    <property type="match status" value="1"/>
</dbReference>
<dbReference type="FunFam" id="3.40.50.300:FF:000163">
    <property type="entry name" value="Multidrug resistance-associated protein member 4"/>
    <property type="match status" value="1"/>
</dbReference>
<feature type="transmembrane region" description="Helical" evidence="11">
    <location>
        <begin position="235"/>
        <end position="259"/>
    </location>
</feature>
<dbReference type="InterPro" id="IPR036640">
    <property type="entry name" value="ABC1_TM_sf"/>
</dbReference>
<keyword evidence="3" id="KW-0813">Transport</keyword>
<keyword evidence="6" id="KW-0547">Nucleotide-binding</keyword>
<dbReference type="SUPFAM" id="SSF90123">
    <property type="entry name" value="ABC transporter transmembrane region"/>
    <property type="match status" value="2"/>
</dbReference>
<feature type="domain" description="ABC transporter" evidence="12">
    <location>
        <begin position="328"/>
        <end position="552"/>
    </location>
</feature>
<feature type="transmembrane region" description="Helical" evidence="11">
    <location>
        <begin position="634"/>
        <end position="660"/>
    </location>
</feature>
<feature type="domain" description="ABC transmembrane type-1" evidence="13">
    <location>
        <begin position="650"/>
        <end position="899"/>
    </location>
</feature>
<dbReference type="GO" id="GO:0140359">
    <property type="term" value="F:ABC-type transporter activity"/>
    <property type="evidence" value="ECO:0007669"/>
    <property type="project" value="InterPro"/>
</dbReference>
<dbReference type="PROSITE" id="PS50929">
    <property type="entry name" value="ABC_TM1F"/>
    <property type="match status" value="2"/>
</dbReference>
<keyword evidence="4 11" id="KW-0812">Transmembrane</keyword>
<evidence type="ECO:0000256" key="3">
    <source>
        <dbReference type="ARBA" id="ARBA00022448"/>
    </source>
</evidence>
<evidence type="ECO:0000256" key="10">
    <source>
        <dbReference type="SAM" id="MobiDB-lite"/>
    </source>
</evidence>
<evidence type="ECO:0000256" key="5">
    <source>
        <dbReference type="ARBA" id="ARBA00022737"/>
    </source>
</evidence>
<evidence type="ECO:0000313" key="14">
    <source>
        <dbReference type="EMBL" id="CDW21423.1"/>
    </source>
</evidence>